<comment type="caution">
    <text evidence="7">The sequence shown here is derived from an EMBL/GenBank/DDBJ whole genome shotgun (WGS) entry which is preliminary data.</text>
</comment>
<dbReference type="PANTHER" id="PTHR35936:SF17">
    <property type="entry name" value="ARGININE-BINDING EXTRACELLULAR PROTEIN ARTP"/>
    <property type="match status" value="1"/>
</dbReference>
<dbReference type="PROSITE" id="PS51257">
    <property type="entry name" value="PROKAR_LIPOPROTEIN"/>
    <property type="match status" value="1"/>
</dbReference>
<evidence type="ECO:0000256" key="2">
    <source>
        <dbReference type="ARBA" id="ARBA00010333"/>
    </source>
</evidence>
<evidence type="ECO:0000259" key="6">
    <source>
        <dbReference type="SMART" id="SM00062"/>
    </source>
</evidence>
<dbReference type="AlphaFoldDB" id="A0A371NYT6"/>
<dbReference type="InterPro" id="IPR001638">
    <property type="entry name" value="Solute-binding_3/MltF_N"/>
</dbReference>
<evidence type="ECO:0000313" key="8">
    <source>
        <dbReference type="Proteomes" id="UP000265581"/>
    </source>
</evidence>
<dbReference type="EMBL" id="QUBR01000003">
    <property type="protein sequence ID" value="REK68854.1"/>
    <property type="molecule type" value="Genomic_DNA"/>
</dbReference>
<dbReference type="PROSITE" id="PS01039">
    <property type="entry name" value="SBP_BACTERIAL_3"/>
    <property type="match status" value="1"/>
</dbReference>
<sequence length="320" mass="33442">MNRTSRLSRRAAAISVAALLTFTAAACDGGEDSGSAAPKDKESAAAGIPDASDIVVAVAPDSALTETLPGDVKSKGSLTIGSYVGSPPNNFYGPDNKTPVGFEVDLITAIGNRLGLKVEYKDMAFDSVITSLQTGRVDTTISEMNDTKERQAKIDFIDYFQSGISIMIQKGNPKGITTTDDLCGKKVVVVTGTTQEEFAKQQSTACTDDGNDPLEITATDSLPQNQTQLQIGRVDALLADLAAAAYTAQTAGGGKLFEVVDQEPISGAPYGIGVAKKNTELRDALQASLQSLIDDGTYTKIMDTWDVTSGAVEQATINGG</sequence>
<dbReference type="SUPFAM" id="SSF53850">
    <property type="entry name" value="Periplasmic binding protein-like II"/>
    <property type="match status" value="1"/>
</dbReference>
<keyword evidence="8" id="KW-1185">Reference proteome</keyword>
<dbReference type="OrthoDB" id="9762169at2"/>
<feature type="signal peptide" evidence="5">
    <location>
        <begin position="1"/>
        <end position="26"/>
    </location>
</feature>
<protein>
    <submittedName>
        <fullName evidence="7">ABC transporter substrate-binding protein</fullName>
    </submittedName>
</protein>
<keyword evidence="3 5" id="KW-0732">Signal</keyword>
<feature type="chain" id="PRO_5016993149" evidence="5">
    <location>
        <begin position="27"/>
        <end position="320"/>
    </location>
</feature>
<accession>A0A371NYT6</accession>
<comment type="subcellular location">
    <subcellularLocation>
        <location evidence="1">Cell envelope</location>
    </subcellularLocation>
</comment>
<comment type="similarity">
    <text evidence="2 4">Belongs to the bacterial solute-binding protein 3 family.</text>
</comment>
<evidence type="ECO:0000256" key="1">
    <source>
        <dbReference type="ARBA" id="ARBA00004196"/>
    </source>
</evidence>
<dbReference type="PANTHER" id="PTHR35936">
    <property type="entry name" value="MEMBRANE-BOUND LYTIC MUREIN TRANSGLYCOSYLASE F"/>
    <property type="match status" value="1"/>
</dbReference>
<evidence type="ECO:0000313" key="7">
    <source>
        <dbReference type="EMBL" id="REK68854.1"/>
    </source>
</evidence>
<name>A0A371NYT6_9ACTN</name>
<gene>
    <name evidence="7" type="ORF">DX116_18495</name>
</gene>
<dbReference type="Pfam" id="PF00497">
    <property type="entry name" value="SBP_bac_3"/>
    <property type="match status" value="1"/>
</dbReference>
<evidence type="ECO:0000256" key="4">
    <source>
        <dbReference type="RuleBase" id="RU003744"/>
    </source>
</evidence>
<feature type="domain" description="Solute-binding protein family 3/N-terminal" evidence="6">
    <location>
        <begin position="77"/>
        <end position="309"/>
    </location>
</feature>
<dbReference type="SMART" id="SM00062">
    <property type="entry name" value="PBPb"/>
    <property type="match status" value="1"/>
</dbReference>
<dbReference type="GO" id="GO:0030313">
    <property type="term" value="C:cell envelope"/>
    <property type="evidence" value="ECO:0007669"/>
    <property type="project" value="UniProtKB-SubCell"/>
</dbReference>
<dbReference type="InterPro" id="IPR018313">
    <property type="entry name" value="SBP_3_CS"/>
</dbReference>
<dbReference type="CDD" id="cd01004">
    <property type="entry name" value="PBP2_MidA_like"/>
    <property type="match status" value="1"/>
</dbReference>
<dbReference type="RefSeq" id="WP_119705777.1">
    <property type="nucleotide sequence ID" value="NZ_JBHSOI010000001.1"/>
</dbReference>
<dbReference type="Proteomes" id="UP000265581">
    <property type="component" value="Unassembled WGS sequence"/>
</dbReference>
<dbReference type="Gene3D" id="3.40.190.10">
    <property type="entry name" value="Periplasmic binding protein-like II"/>
    <property type="match status" value="2"/>
</dbReference>
<organism evidence="7 8">
    <name type="scientific">Aeromicrobium endophyticum</name>
    <dbReference type="NCBI Taxonomy" id="2292704"/>
    <lineage>
        <taxon>Bacteria</taxon>
        <taxon>Bacillati</taxon>
        <taxon>Actinomycetota</taxon>
        <taxon>Actinomycetes</taxon>
        <taxon>Propionibacteriales</taxon>
        <taxon>Nocardioidaceae</taxon>
        <taxon>Aeromicrobium</taxon>
    </lineage>
</organism>
<reference evidence="7 8" key="1">
    <citation type="submission" date="2018-08" db="EMBL/GenBank/DDBJ databases">
        <title>Aeromicrobium sp. M2KJ-4, whole genome shotgun sequence.</title>
        <authorList>
            <person name="Tuo L."/>
        </authorList>
    </citation>
    <scope>NUCLEOTIDE SEQUENCE [LARGE SCALE GENOMIC DNA]</scope>
    <source>
        <strain evidence="7 8">M2KJ-4</strain>
    </source>
</reference>
<proteinExistence type="inferred from homology"/>
<evidence type="ECO:0000256" key="5">
    <source>
        <dbReference type="SAM" id="SignalP"/>
    </source>
</evidence>
<evidence type="ECO:0000256" key="3">
    <source>
        <dbReference type="ARBA" id="ARBA00022729"/>
    </source>
</evidence>